<reference evidence="2" key="1">
    <citation type="journal article" date="2022" name="bioRxiv">
        <title>Sequencing and chromosome-scale assembly of the giantPleurodeles waltlgenome.</title>
        <authorList>
            <person name="Brown T."/>
            <person name="Elewa A."/>
            <person name="Iarovenko S."/>
            <person name="Subramanian E."/>
            <person name="Araus A.J."/>
            <person name="Petzold A."/>
            <person name="Susuki M."/>
            <person name="Suzuki K.-i.T."/>
            <person name="Hayashi T."/>
            <person name="Toyoda A."/>
            <person name="Oliveira C."/>
            <person name="Osipova E."/>
            <person name="Leigh N.D."/>
            <person name="Simon A."/>
            <person name="Yun M.H."/>
        </authorList>
    </citation>
    <scope>NUCLEOTIDE SEQUENCE</scope>
    <source>
        <strain evidence="2">20211129_DDA</strain>
        <tissue evidence="2">Liver</tissue>
    </source>
</reference>
<comment type="caution">
    <text evidence="2">The sequence shown here is derived from an EMBL/GenBank/DDBJ whole genome shotgun (WGS) entry which is preliminary data.</text>
</comment>
<evidence type="ECO:0000313" key="3">
    <source>
        <dbReference type="Proteomes" id="UP001066276"/>
    </source>
</evidence>
<proteinExistence type="predicted"/>
<protein>
    <submittedName>
        <fullName evidence="2">Uncharacterized protein</fullName>
    </submittedName>
</protein>
<feature type="region of interest" description="Disordered" evidence="1">
    <location>
        <begin position="149"/>
        <end position="170"/>
    </location>
</feature>
<sequence>MAVKSPALPVCPRPWPGPTCVEECEVAAGGLARCGACGRARGRPCGVQLVKEAYPWPRGWRRSVGVPQWPPGPLRSCGRGDSGAGGVACPAQRLCRGRWLEGGVVPWPAGPQPVACAAARDKRRAIGSGGGRASLNLKVVVRGPSVVATGSSARGRRRSTWGRGHCPPLH</sequence>
<dbReference type="AlphaFoldDB" id="A0AAV7TTI7"/>
<accession>A0AAV7TTI7</accession>
<gene>
    <name evidence="2" type="ORF">NDU88_005162</name>
</gene>
<evidence type="ECO:0000256" key="1">
    <source>
        <dbReference type="SAM" id="MobiDB-lite"/>
    </source>
</evidence>
<dbReference type="EMBL" id="JANPWB010000006">
    <property type="protein sequence ID" value="KAJ1179932.1"/>
    <property type="molecule type" value="Genomic_DNA"/>
</dbReference>
<keyword evidence="3" id="KW-1185">Reference proteome</keyword>
<dbReference type="Proteomes" id="UP001066276">
    <property type="component" value="Chromosome 3_2"/>
</dbReference>
<organism evidence="2 3">
    <name type="scientific">Pleurodeles waltl</name>
    <name type="common">Iberian ribbed newt</name>
    <dbReference type="NCBI Taxonomy" id="8319"/>
    <lineage>
        <taxon>Eukaryota</taxon>
        <taxon>Metazoa</taxon>
        <taxon>Chordata</taxon>
        <taxon>Craniata</taxon>
        <taxon>Vertebrata</taxon>
        <taxon>Euteleostomi</taxon>
        <taxon>Amphibia</taxon>
        <taxon>Batrachia</taxon>
        <taxon>Caudata</taxon>
        <taxon>Salamandroidea</taxon>
        <taxon>Salamandridae</taxon>
        <taxon>Pleurodelinae</taxon>
        <taxon>Pleurodeles</taxon>
    </lineage>
</organism>
<name>A0AAV7TTI7_PLEWA</name>
<evidence type="ECO:0000313" key="2">
    <source>
        <dbReference type="EMBL" id="KAJ1179932.1"/>
    </source>
</evidence>